<name>A0A1I4SM27_9PROT</name>
<gene>
    <name evidence="2" type="ORF">SAMN05421880_12527</name>
</gene>
<dbReference type="Proteomes" id="UP000199561">
    <property type="component" value="Unassembled WGS sequence"/>
</dbReference>
<dbReference type="Pfam" id="PF13229">
    <property type="entry name" value="Beta_helix"/>
    <property type="match status" value="1"/>
</dbReference>
<evidence type="ECO:0000313" key="2">
    <source>
        <dbReference type="EMBL" id="SFM65578.1"/>
    </source>
</evidence>
<evidence type="ECO:0000259" key="1">
    <source>
        <dbReference type="Pfam" id="PF13229"/>
    </source>
</evidence>
<accession>A0A1I4SM27</accession>
<dbReference type="InterPro" id="IPR006626">
    <property type="entry name" value="PbH1"/>
</dbReference>
<dbReference type="EMBL" id="FOUF01000025">
    <property type="protein sequence ID" value="SFM65578.1"/>
    <property type="molecule type" value="Genomic_DNA"/>
</dbReference>
<reference evidence="2 3" key="1">
    <citation type="submission" date="2016-10" db="EMBL/GenBank/DDBJ databases">
        <authorList>
            <person name="de Groot N.N."/>
        </authorList>
    </citation>
    <scope>NUCLEOTIDE SEQUENCE [LARGE SCALE GENOMIC DNA]</scope>
    <source>
        <strain evidence="2 3">Nm146</strain>
    </source>
</reference>
<dbReference type="SUPFAM" id="SSF51126">
    <property type="entry name" value="Pectin lyase-like"/>
    <property type="match status" value="1"/>
</dbReference>
<keyword evidence="3" id="KW-1185">Reference proteome</keyword>
<proteinExistence type="predicted"/>
<dbReference type="InterPro" id="IPR039448">
    <property type="entry name" value="Beta_helix"/>
</dbReference>
<dbReference type="AlphaFoldDB" id="A0A1I4SM27"/>
<organism evidence="2 3">
    <name type="scientific">Nitrosomonas nitrosa</name>
    <dbReference type="NCBI Taxonomy" id="52442"/>
    <lineage>
        <taxon>Bacteria</taxon>
        <taxon>Pseudomonadati</taxon>
        <taxon>Pseudomonadota</taxon>
        <taxon>Betaproteobacteria</taxon>
        <taxon>Nitrosomonadales</taxon>
        <taxon>Nitrosomonadaceae</taxon>
        <taxon>Nitrosomonas</taxon>
    </lineage>
</organism>
<protein>
    <submittedName>
        <fullName evidence="2">Right handed beta helix region</fullName>
    </submittedName>
</protein>
<dbReference type="Gene3D" id="2.160.20.10">
    <property type="entry name" value="Single-stranded right-handed beta-helix, Pectin lyase-like"/>
    <property type="match status" value="1"/>
</dbReference>
<sequence length="459" mass="51263">MIALGLTMNRIDCVCRQLSIRRLAVGFSFVMIALPVFAGQTYIESPDTYLAKLRSLQAGDHLQLMPGVYRHGLPIHHLQGSKSAPITISGPENGSRAIFVGRSGHNTISIVNARHVVIRDLEINGQDLPVDGVKCEGHADWAHHITLEKLFIHRHDHNQQIVAISTKCPAWHWVIRHNVISGAGTGIYLGDSDGRAPFVAGLIEHNLVIDTLGYNLRITHQQSRPTLSEMPGDASKTIIRHNVFSKAANNGVKKMARPNVLVGHWPLSGAGQNDQYLIYGNFFYQNPYESLFQGEGNIALYNNIFVNHLGNGIRIQPHKDNPRKVSIFFNTVFVAGSGIHLANRHKVVSFPQWIANNAIFAQRPLTGIATHHDDNNFLRSYQAAQNYLVQPFRPPGQMNLTPQIQTMNQIKIDRSKASVYPDWNQDFDGHSSDQRFGAYAYPGSVNWLPQLEIKPKVMP</sequence>
<feature type="domain" description="Right handed beta helix" evidence="1">
    <location>
        <begin position="172"/>
        <end position="345"/>
    </location>
</feature>
<dbReference type="InterPro" id="IPR012334">
    <property type="entry name" value="Pectin_lyas_fold"/>
</dbReference>
<dbReference type="InterPro" id="IPR011050">
    <property type="entry name" value="Pectin_lyase_fold/virulence"/>
</dbReference>
<dbReference type="SMART" id="SM00710">
    <property type="entry name" value="PbH1"/>
    <property type="match status" value="4"/>
</dbReference>
<evidence type="ECO:0000313" key="3">
    <source>
        <dbReference type="Proteomes" id="UP000199561"/>
    </source>
</evidence>